<evidence type="ECO:0000313" key="2">
    <source>
        <dbReference type="EMBL" id="PQO27630.1"/>
    </source>
</evidence>
<dbReference type="AlphaFoldDB" id="A0A2S8F678"/>
<name>A0A2S8F678_9BACT</name>
<dbReference type="CDD" id="cd00085">
    <property type="entry name" value="HNHc"/>
    <property type="match status" value="1"/>
</dbReference>
<evidence type="ECO:0000259" key="1">
    <source>
        <dbReference type="SMART" id="SM00507"/>
    </source>
</evidence>
<dbReference type="EMBL" id="PUIA01000057">
    <property type="protein sequence ID" value="PQO27630.1"/>
    <property type="molecule type" value="Genomic_DNA"/>
</dbReference>
<dbReference type="Proteomes" id="UP000240009">
    <property type="component" value="Unassembled WGS sequence"/>
</dbReference>
<reference evidence="2 3" key="1">
    <citation type="submission" date="2018-02" db="EMBL/GenBank/DDBJ databases">
        <title>Comparative genomes isolates from brazilian mangrove.</title>
        <authorList>
            <person name="Araujo J.E."/>
            <person name="Taketani R.G."/>
            <person name="Silva M.C.P."/>
            <person name="Loureco M.V."/>
            <person name="Andreote F.D."/>
        </authorList>
    </citation>
    <scope>NUCLEOTIDE SEQUENCE [LARGE SCALE GENOMIC DNA]</scope>
    <source>
        <strain evidence="2 3">HEX-2 MGV</strain>
    </source>
</reference>
<dbReference type="SMART" id="SM00507">
    <property type="entry name" value="HNHc"/>
    <property type="match status" value="1"/>
</dbReference>
<feature type="domain" description="HNH nuclease" evidence="1">
    <location>
        <begin position="14"/>
        <end position="61"/>
    </location>
</feature>
<gene>
    <name evidence="2" type="ORF">C5Y96_19070</name>
</gene>
<organism evidence="2 3">
    <name type="scientific">Blastopirellula marina</name>
    <dbReference type="NCBI Taxonomy" id="124"/>
    <lineage>
        <taxon>Bacteria</taxon>
        <taxon>Pseudomonadati</taxon>
        <taxon>Planctomycetota</taxon>
        <taxon>Planctomycetia</taxon>
        <taxon>Pirellulales</taxon>
        <taxon>Pirellulaceae</taxon>
        <taxon>Blastopirellula</taxon>
    </lineage>
</organism>
<dbReference type="InterPro" id="IPR003615">
    <property type="entry name" value="HNH_nuc"/>
</dbReference>
<evidence type="ECO:0000313" key="3">
    <source>
        <dbReference type="Proteomes" id="UP000240009"/>
    </source>
</evidence>
<accession>A0A2S8F678</accession>
<proteinExistence type="predicted"/>
<protein>
    <recommendedName>
        <fullName evidence="1">HNH nuclease domain-containing protein</fullName>
    </recommendedName>
</protein>
<comment type="caution">
    <text evidence="2">The sequence shown here is derived from an EMBL/GenBank/DDBJ whole genome shotgun (WGS) entry which is preliminary data.</text>
</comment>
<sequence length="118" mass="14137">MQWRDLYDTEEWQRTREFVYERHGGKCHICGNPGRDTHHLRYDQGFYNPDYLILVCRPCHRIWQGDPPNHLPDSNHKKPALIRVAEIARALKSLVQVYNPNRGLWEWVPKTWLEDSPC</sequence>